<dbReference type="AlphaFoldDB" id="A0A4C1ZSS8"/>
<evidence type="ECO:0000313" key="3">
    <source>
        <dbReference type="Proteomes" id="UP000299102"/>
    </source>
</evidence>
<dbReference type="OrthoDB" id="361102at2759"/>
<reference evidence="2 3" key="1">
    <citation type="journal article" date="2019" name="Commun. Biol.">
        <title>The bagworm genome reveals a unique fibroin gene that provides high tensile strength.</title>
        <authorList>
            <person name="Kono N."/>
            <person name="Nakamura H."/>
            <person name="Ohtoshi R."/>
            <person name="Tomita M."/>
            <person name="Numata K."/>
            <person name="Arakawa K."/>
        </authorList>
    </citation>
    <scope>NUCLEOTIDE SEQUENCE [LARGE SCALE GENOMIC DNA]</scope>
</reference>
<name>A0A4C1ZSS8_EUMVA</name>
<evidence type="ECO:0000256" key="1">
    <source>
        <dbReference type="SAM" id="MobiDB-lite"/>
    </source>
</evidence>
<dbReference type="Proteomes" id="UP000299102">
    <property type="component" value="Unassembled WGS sequence"/>
</dbReference>
<dbReference type="EMBL" id="BGZK01002030">
    <property type="protein sequence ID" value="GBP89793.1"/>
    <property type="molecule type" value="Genomic_DNA"/>
</dbReference>
<feature type="region of interest" description="Disordered" evidence="1">
    <location>
        <begin position="9"/>
        <end position="37"/>
    </location>
</feature>
<evidence type="ECO:0000313" key="2">
    <source>
        <dbReference type="EMBL" id="GBP89793.1"/>
    </source>
</evidence>
<proteinExistence type="predicted"/>
<gene>
    <name evidence="2" type="ORF">EVAR_67605_1</name>
</gene>
<protein>
    <submittedName>
        <fullName evidence="2">Uncharacterized protein</fullName>
    </submittedName>
</protein>
<organism evidence="2 3">
    <name type="scientific">Eumeta variegata</name>
    <name type="common">Bagworm moth</name>
    <name type="synonym">Eumeta japonica</name>
    <dbReference type="NCBI Taxonomy" id="151549"/>
    <lineage>
        <taxon>Eukaryota</taxon>
        <taxon>Metazoa</taxon>
        <taxon>Ecdysozoa</taxon>
        <taxon>Arthropoda</taxon>
        <taxon>Hexapoda</taxon>
        <taxon>Insecta</taxon>
        <taxon>Pterygota</taxon>
        <taxon>Neoptera</taxon>
        <taxon>Endopterygota</taxon>
        <taxon>Lepidoptera</taxon>
        <taxon>Glossata</taxon>
        <taxon>Ditrysia</taxon>
        <taxon>Tineoidea</taxon>
        <taxon>Psychidae</taxon>
        <taxon>Oiketicinae</taxon>
        <taxon>Eumeta</taxon>
    </lineage>
</organism>
<sequence length="220" mass="24567">MAAIWCRHGSTERRGRAVRSGGEGKGGAKSTFSRRGSSRDCDMIIGARSSEAAPGRVSSKPPQYDSQSIITFLKFSTFRKMVKVFPLIKCNEAQSRELLVSRHSDGPVRVGNGHYNGYSFDFGAARLDACELHTVVPYTYTRTLSERSAELHGRRSGEVLGFIFVMEFFDSVAALKARDKSYNSCIDDEGKRSNVACKSKKAYQNLCEEDIEKLQEDIRR</sequence>
<keyword evidence="3" id="KW-1185">Reference proteome</keyword>
<accession>A0A4C1ZSS8</accession>
<comment type="caution">
    <text evidence="2">The sequence shown here is derived from an EMBL/GenBank/DDBJ whole genome shotgun (WGS) entry which is preliminary data.</text>
</comment>